<dbReference type="PROSITE" id="PS51352">
    <property type="entry name" value="THIOREDOXIN_2"/>
    <property type="match status" value="1"/>
</dbReference>
<dbReference type="Pfam" id="PF00085">
    <property type="entry name" value="Thioredoxin"/>
    <property type="match status" value="1"/>
</dbReference>
<evidence type="ECO:0000313" key="4">
    <source>
        <dbReference type="EMBL" id="KAF7635071.1"/>
    </source>
</evidence>
<feature type="domain" description="Thioredoxin" evidence="3">
    <location>
        <begin position="1"/>
        <end position="126"/>
    </location>
</feature>
<organism evidence="4 5">
    <name type="scientific">Meloidogyne graminicola</name>
    <dbReference type="NCBI Taxonomy" id="189291"/>
    <lineage>
        <taxon>Eukaryota</taxon>
        <taxon>Metazoa</taxon>
        <taxon>Ecdysozoa</taxon>
        <taxon>Nematoda</taxon>
        <taxon>Chromadorea</taxon>
        <taxon>Rhabditida</taxon>
        <taxon>Tylenchina</taxon>
        <taxon>Tylenchomorpha</taxon>
        <taxon>Tylenchoidea</taxon>
        <taxon>Meloidogynidae</taxon>
        <taxon>Meloidogyninae</taxon>
        <taxon>Meloidogyne</taxon>
    </lineage>
</organism>
<comment type="caution">
    <text evidence="4">The sequence shown here is derived from an EMBL/GenBank/DDBJ whole genome shotgun (WGS) entry which is preliminary data.</text>
</comment>
<dbReference type="Gene3D" id="1.10.1740.90">
    <property type="match status" value="1"/>
</dbReference>
<dbReference type="Gene3D" id="3.10.620.30">
    <property type="match status" value="1"/>
</dbReference>
<feature type="coiled-coil region" evidence="2">
    <location>
        <begin position="309"/>
        <end position="427"/>
    </location>
</feature>
<dbReference type="PANTHER" id="PTHR46115">
    <property type="entry name" value="THIOREDOXIN-LIKE PROTEIN 1"/>
    <property type="match status" value="1"/>
</dbReference>
<sequence>MVVKHINNDNEFQQSLEESGENKLIICDFFAEWCGPCRVIAPVFERFSNEFSQVTFLKIDVDNCRGTAQQYSIRAMPTFISLFNNVEIGRIQGADPNAILKLINDGFSQTMKKAEHVANAVERQWLGQFVRCSERMAIYEDELNQTLALSVIPVDELRQKATIKDEINHYLLAKELLNWFHSFFQWVNSPKCEKCGIECNKGKAVVVNMLIVLHFVVAQWDFKLDVTWRYHFNHREVIARRTQVREPVLRNFIKKMNARLATLLTDERRAQLRGQIINELLEFLTSDTQLRDGRPSPFDDPITRTRCLIQFIRLRNQRAEAELAQQNALKKQKMDAQATLQNARNELTQAKNEQLLWERKFNTLNLERHEVLNQLKALHQKEIERKRQREEAERQRQQQILAAAAAAEEQQQRLVAAAAAAHNQQQQHSSAASLDTYFQLKQVQQYLSSLIASAGSSGNSHSQTTVSNNDLQQQVLPLEQLLLSAVSTTTASGVGGIDTASLLAAAAQQQHLSRINQIQQQFTPSSVYGQSVQQQNCQNIAIQQQQQQEVN</sequence>
<name>A0A8S9ZP66_9BILA</name>
<evidence type="ECO:0000256" key="2">
    <source>
        <dbReference type="SAM" id="Coils"/>
    </source>
</evidence>
<keyword evidence="2" id="KW-0175">Coiled coil</keyword>
<dbReference type="Proteomes" id="UP000605970">
    <property type="component" value="Unassembled WGS sequence"/>
</dbReference>
<keyword evidence="5" id="KW-1185">Reference proteome</keyword>
<dbReference type="InterPro" id="IPR013766">
    <property type="entry name" value="Thioredoxin_domain"/>
</dbReference>
<dbReference type="AlphaFoldDB" id="A0A8S9ZP66"/>
<dbReference type="SUPFAM" id="SSF54001">
    <property type="entry name" value="Cysteine proteinases"/>
    <property type="match status" value="2"/>
</dbReference>
<dbReference type="InterPro" id="IPR036249">
    <property type="entry name" value="Thioredoxin-like_sf"/>
</dbReference>
<dbReference type="SUPFAM" id="SSF52833">
    <property type="entry name" value="Thioredoxin-like"/>
    <property type="match status" value="1"/>
</dbReference>
<proteinExistence type="predicted"/>
<evidence type="ECO:0000313" key="5">
    <source>
        <dbReference type="Proteomes" id="UP000605970"/>
    </source>
</evidence>
<evidence type="ECO:0000256" key="1">
    <source>
        <dbReference type="ARBA" id="ARBA00023157"/>
    </source>
</evidence>
<evidence type="ECO:0000259" key="3">
    <source>
        <dbReference type="PROSITE" id="PS51352"/>
    </source>
</evidence>
<keyword evidence="1" id="KW-1015">Disulfide bond</keyword>
<dbReference type="Gene3D" id="3.40.30.10">
    <property type="entry name" value="Glutaredoxin"/>
    <property type="match status" value="1"/>
</dbReference>
<dbReference type="EMBL" id="JABEBT010000047">
    <property type="protein sequence ID" value="KAF7635071.1"/>
    <property type="molecule type" value="Genomic_DNA"/>
</dbReference>
<dbReference type="CDD" id="cd02947">
    <property type="entry name" value="TRX_family"/>
    <property type="match status" value="1"/>
</dbReference>
<reference evidence="4" key="1">
    <citation type="journal article" date="2020" name="Ecol. Evol.">
        <title>Genome structure and content of the rice root-knot nematode (Meloidogyne graminicola).</title>
        <authorList>
            <person name="Phan N.T."/>
            <person name="Danchin E.G.J."/>
            <person name="Klopp C."/>
            <person name="Perfus-Barbeoch L."/>
            <person name="Kozlowski D.K."/>
            <person name="Koutsovoulos G.D."/>
            <person name="Lopez-Roques C."/>
            <person name="Bouchez O."/>
            <person name="Zahm M."/>
            <person name="Besnard G."/>
            <person name="Bellafiore S."/>
        </authorList>
    </citation>
    <scope>NUCLEOTIDE SEQUENCE</scope>
    <source>
        <strain evidence="4">VN-18</strain>
    </source>
</reference>
<gene>
    <name evidence="4" type="ORF">Mgra_00005513</name>
</gene>
<protein>
    <submittedName>
        <fullName evidence="4">Thioredoxin domain-containing protein</fullName>
    </submittedName>
</protein>
<dbReference type="InterPro" id="IPR038765">
    <property type="entry name" value="Papain-like_cys_pep_sf"/>
</dbReference>
<accession>A0A8S9ZP66</accession>
<dbReference type="OrthoDB" id="409136at2759"/>